<dbReference type="OrthoDB" id="3357341at2759"/>
<feature type="region of interest" description="Disordered" evidence="1">
    <location>
        <begin position="1"/>
        <end position="35"/>
    </location>
</feature>
<organism evidence="2">
    <name type="scientific">Gaeumannomyces tritici (strain R3-111a-1)</name>
    <name type="common">Wheat and barley take-all root rot fungus</name>
    <name type="synonym">Gaeumannomyces graminis var. tritici</name>
    <dbReference type="NCBI Taxonomy" id="644352"/>
    <lineage>
        <taxon>Eukaryota</taxon>
        <taxon>Fungi</taxon>
        <taxon>Dikarya</taxon>
        <taxon>Ascomycota</taxon>
        <taxon>Pezizomycotina</taxon>
        <taxon>Sordariomycetes</taxon>
        <taxon>Sordariomycetidae</taxon>
        <taxon>Magnaporthales</taxon>
        <taxon>Magnaporthaceae</taxon>
        <taxon>Gaeumannomyces</taxon>
    </lineage>
</organism>
<proteinExistence type="predicted"/>
<evidence type="ECO:0000313" key="4">
    <source>
        <dbReference type="Proteomes" id="UP000006039"/>
    </source>
</evidence>
<reference evidence="2" key="2">
    <citation type="submission" date="2010-07" db="EMBL/GenBank/DDBJ databases">
        <authorList>
            <consortium name="The Broad Institute Genome Sequencing Platform"/>
            <consortium name="Broad Institute Genome Sequencing Center for Infectious Disease"/>
            <person name="Ma L.-J."/>
            <person name="Dead R."/>
            <person name="Young S."/>
            <person name="Zeng Q."/>
            <person name="Koehrsen M."/>
            <person name="Alvarado L."/>
            <person name="Berlin A."/>
            <person name="Chapman S.B."/>
            <person name="Chen Z."/>
            <person name="Freedman E."/>
            <person name="Gellesch M."/>
            <person name="Goldberg J."/>
            <person name="Griggs A."/>
            <person name="Gujja S."/>
            <person name="Heilman E.R."/>
            <person name="Heiman D."/>
            <person name="Hepburn T."/>
            <person name="Howarth C."/>
            <person name="Jen D."/>
            <person name="Larson L."/>
            <person name="Mehta T."/>
            <person name="Neiman D."/>
            <person name="Pearson M."/>
            <person name="Roberts A."/>
            <person name="Saif S."/>
            <person name="Shea T."/>
            <person name="Shenoy N."/>
            <person name="Sisk P."/>
            <person name="Stolte C."/>
            <person name="Sykes S."/>
            <person name="Walk T."/>
            <person name="White J."/>
            <person name="Yandava C."/>
            <person name="Haas B."/>
            <person name="Nusbaum C."/>
            <person name="Birren B."/>
        </authorList>
    </citation>
    <scope>NUCLEOTIDE SEQUENCE</scope>
    <source>
        <strain evidence="2">R3-111a-1</strain>
    </source>
</reference>
<feature type="compositionally biased region" description="Basic and acidic residues" evidence="1">
    <location>
        <begin position="296"/>
        <end position="363"/>
    </location>
</feature>
<dbReference type="AlphaFoldDB" id="J3NID0"/>
<dbReference type="Proteomes" id="UP000006039">
    <property type="component" value="Unassembled WGS sequence"/>
</dbReference>
<keyword evidence="4" id="KW-1185">Reference proteome</keyword>
<dbReference type="EnsemblFungi" id="EJT81023">
    <property type="protein sequence ID" value="EJT81023"/>
    <property type="gene ID" value="GGTG_01012"/>
</dbReference>
<protein>
    <submittedName>
        <fullName evidence="2 3">Uncharacterized protein</fullName>
    </submittedName>
</protein>
<feature type="compositionally biased region" description="Low complexity" evidence="1">
    <location>
        <begin position="404"/>
        <end position="434"/>
    </location>
</feature>
<name>J3NID0_GAET3</name>
<dbReference type="EMBL" id="GL385395">
    <property type="protein sequence ID" value="EJT81023.1"/>
    <property type="molecule type" value="Genomic_DNA"/>
</dbReference>
<dbReference type="GeneID" id="20341470"/>
<reference evidence="4" key="1">
    <citation type="submission" date="2010-07" db="EMBL/GenBank/DDBJ databases">
        <title>The genome sequence of Gaeumannomyces graminis var. tritici strain R3-111a-1.</title>
        <authorList>
            <consortium name="The Broad Institute Genome Sequencing Platform"/>
            <person name="Ma L.-J."/>
            <person name="Dead R."/>
            <person name="Young S."/>
            <person name="Zeng Q."/>
            <person name="Koehrsen M."/>
            <person name="Alvarado L."/>
            <person name="Berlin A."/>
            <person name="Chapman S.B."/>
            <person name="Chen Z."/>
            <person name="Freedman E."/>
            <person name="Gellesch M."/>
            <person name="Goldberg J."/>
            <person name="Griggs A."/>
            <person name="Gujja S."/>
            <person name="Heilman E.R."/>
            <person name="Heiman D."/>
            <person name="Hepburn T."/>
            <person name="Howarth C."/>
            <person name="Jen D."/>
            <person name="Larson L."/>
            <person name="Mehta T."/>
            <person name="Neiman D."/>
            <person name="Pearson M."/>
            <person name="Roberts A."/>
            <person name="Saif S."/>
            <person name="Shea T."/>
            <person name="Shenoy N."/>
            <person name="Sisk P."/>
            <person name="Stolte C."/>
            <person name="Sykes S."/>
            <person name="Walk T."/>
            <person name="White J."/>
            <person name="Yandava C."/>
            <person name="Haas B."/>
            <person name="Nusbaum C."/>
            <person name="Birren B."/>
        </authorList>
    </citation>
    <scope>NUCLEOTIDE SEQUENCE [LARGE SCALE GENOMIC DNA]</scope>
    <source>
        <strain evidence="4">R3-111a-1</strain>
    </source>
</reference>
<evidence type="ECO:0000256" key="1">
    <source>
        <dbReference type="SAM" id="MobiDB-lite"/>
    </source>
</evidence>
<feature type="region of interest" description="Disordered" evidence="1">
    <location>
        <begin position="251"/>
        <end position="476"/>
    </location>
</feature>
<dbReference type="RefSeq" id="XP_009217032.1">
    <property type="nucleotide sequence ID" value="XM_009218768.1"/>
</dbReference>
<reference evidence="3" key="5">
    <citation type="submission" date="2018-04" db="UniProtKB">
        <authorList>
            <consortium name="EnsemblFungi"/>
        </authorList>
    </citation>
    <scope>IDENTIFICATION</scope>
    <source>
        <strain evidence="3">R3-111a-1</strain>
    </source>
</reference>
<accession>J3NID0</accession>
<sequence>MAIDDNLPSFQFKASSDDPDSSVLYFSQNGSEPTPEYVLKRADPASQPSCRGNYAVGLVDPFGQGVVYGEVMVSPEWQQPTLSAAEIRAQNAVAAPPVPIVPDTFSVQLYDPDQTVSFKMAPGSWGKSDAWEFEMPTRSFRLPSASQLDRQQDPTPVRDLAPKVMFKWKRDSRLSKDMTCYLVGRSLGRHKSKEPDITVALFKQGRDSLVTIYEPNLQRVEVEDRKGLDIVLLLGAEVIRDLYLSPRPDVFNMMGSDPTRLRKNSRPTPSPHHNAPASQSTTAMSGALGAPPAARVDAETRQLQEMVEREERERKAEAERAQKERERQDVEEQKRIKEMLEQEEARERQHRDAEIAMETERLRQMYGTEGQDLPSTRPGLPPRAQEPARPFSAGPGGQPTANAPSNSSSWWRGGSSAANAGAPGPSQQPQKQPARPTGPYSSGGHGRNPSASISGFFSRDRDENGKKVRKKRSVQF</sequence>
<evidence type="ECO:0000313" key="2">
    <source>
        <dbReference type="EMBL" id="EJT81023.1"/>
    </source>
</evidence>
<dbReference type="eggNOG" id="ENOG502S0DI">
    <property type="taxonomic scope" value="Eukaryota"/>
</dbReference>
<reference evidence="3" key="4">
    <citation type="journal article" date="2015" name="G3 (Bethesda)">
        <title>Genome sequences of three phytopathogenic species of the Magnaporthaceae family of fungi.</title>
        <authorList>
            <person name="Okagaki L.H."/>
            <person name="Nunes C.C."/>
            <person name="Sailsbery J."/>
            <person name="Clay B."/>
            <person name="Brown D."/>
            <person name="John T."/>
            <person name="Oh Y."/>
            <person name="Young N."/>
            <person name="Fitzgerald M."/>
            <person name="Haas B.J."/>
            <person name="Zeng Q."/>
            <person name="Young S."/>
            <person name="Adiconis X."/>
            <person name="Fan L."/>
            <person name="Levin J.Z."/>
            <person name="Mitchell T.K."/>
            <person name="Okubara P.A."/>
            <person name="Farman M.L."/>
            <person name="Kohn L.M."/>
            <person name="Birren B."/>
            <person name="Ma L.-J."/>
            <person name="Dean R.A."/>
        </authorList>
    </citation>
    <scope>NUCLEOTIDE SEQUENCE</scope>
    <source>
        <strain evidence="3">R3-111a-1</strain>
    </source>
</reference>
<dbReference type="HOGENOM" id="CLU_028621_0_0_1"/>
<gene>
    <name evidence="3" type="primary">20341470</name>
    <name evidence="2" type="ORF">GGTG_01012</name>
</gene>
<reference evidence="2" key="3">
    <citation type="submission" date="2010-09" db="EMBL/GenBank/DDBJ databases">
        <title>Annotation of Gaeumannomyces graminis var. tritici R3-111a-1.</title>
        <authorList>
            <consortium name="The Broad Institute Genome Sequencing Platform"/>
            <person name="Ma L.-J."/>
            <person name="Dead R."/>
            <person name="Young S.K."/>
            <person name="Zeng Q."/>
            <person name="Gargeya S."/>
            <person name="Fitzgerald M."/>
            <person name="Haas B."/>
            <person name="Abouelleil A."/>
            <person name="Alvarado L."/>
            <person name="Arachchi H.M."/>
            <person name="Berlin A."/>
            <person name="Brown A."/>
            <person name="Chapman S.B."/>
            <person name="Chen Z."/>
            <person name="Dunbar C."/>
            <person name="Freedman E."/>
            <person name="Gearin G."/>
            <person name="Gellesch M."/>
            <person name="Goldberg J."/>
            <person name="Griggs A."/>
            <person name="Gujja S."/>
            <person name="Heiman D."/>
            <person name="Howarth C."/>
            <person name="Larson L."/>
            <person name="Lui A."/>
            <person name="MacDonald P.J.P."/>
            <person name="Mehta T."/>
            <person name="Montmayeur A."/>
            <person name="Murphy C."/>
            <person name="Neiman D."/>
            <person name="Pearson M."/>
            <person name="Priest M."/>
            <person name="Roberts A."/>
            <person name="Saif S."/>
            <person name="Shea T."/>
            <person name="Shenoy N."/>
            <person name="Sisk P."/>
            <person name="Stolte C."/>
            <person name="Sykes S."/>
            <person name="Yandava C."/>
            <person name="Wortman J."/>
            <person name="Nusbaum C."/>
            <person name="Birren B."/>
        </authorList>
    </citation>
    <scope>NUCLEOTIDE SEQUENCE</scope>
    <source>
        <strain evidence="2">R3-111a-1</strain>
    </source>
</reference>
<feature type="compositionally biased region" description="Basic residues" evidence="1">
    <location>
        <begin position="467"/>
        <end position="476"/>
    </location>
</feature>
<dbReference type="VEuPathDB" id="FungiDB:GGTG_01012"/>
<evidence type="ECO:0000313" key="3">
    <source>
        <dbReference type="EnsemblFungi" id="EJT81023"/>
    </source>
</evidence>
<dbReference type="STRING" id="644352.J3NID0"/>